<dbReference type="InterPro" id="IPR052165">
    <property type="entry name" value="Membrane_assoc_protease"/>
</dbReference>
<evidence type="ECO:0000259" key="5">
    <source>
        <dbReference type="Pfam" id="PF01957"/>
    </source>
</evidence>
<evidence type="ECO:0000256" key="4">
    <source>
        <dbReference type="ARBA" id="ARBA00023136"/>
    </source>
</evidence>
<evidence type="ECO:0000256" key="2">
    <source>
        <dbReference type="ARBA" id="ARBA00022692"/>
    </source>
</evidence>
<dbReference type="InterPro" id="IPR002810">
    <property type="entry name" value="NfeD-like_C"/>
</dbReference>
<dbReference type="RefSeq" id="WP_046969610.1">
    <property type="nucleotide sequence ID" value="NZ_CP017480.1"/>
</dbReference>
<protein>
    <recommendedName>
        <fullName evidence="5">NfeD-like C-terminal domain-containing protein</fullName>
    </recommendedName>
</protein>
<feature type="domain" description="NfeD-like C-terminal" evidence="5">
    <location>
        <begin position="93"/>
        <end position="146"/>
    </location>
</feature>
<dbReference type="InterPro" id="IPR012340">
    <property type="entry name" value="NA-bd_OB-fold"/>
</dbReference>
<dbReference type="GO" id="GO:0005886">
    <property type="term" value="C:plasma membrane"/>
    <property type="evidence" value="ECO:0007669"/>
    <property type="project" value="TreeGrafter"/>
</dbReference>
<dbReference type="OrthoDB" id="9810336at2"/>
<dbReference type="Pfam" id="PF01957">
    <property type="entry name" value="NfeD"/>
    <property type="match status" value="1"/>
</dbReference>
<keyword evidence="2" id="KW-0812">Transmembrane</keyword>
<dbReference type="AlphaFoldDB" id="A0A0G9GYQ9"/>
<organism evidence="6 7">
    <name type="scientific">Luteibacter rhizovicinus DSM 16549</name>
    <dbReference type="NCBI Taxonomy" id="1440763"/>
    <lineage>
        <taxon>Bacteria</taxon>
        <taxon>Pseudomonadati</taxon>
        <taxon>Pseudomonadota</taxon>
        <taxon>Gammaproteobacteria</taxon>
        <taxon>Lysobacterales</taxon>
        <taxon>Rhodanobacteraceae</taxon>
        <taxon>Luteibacter</taxon>
    </lineage>
</organism>
<dbReference type="PANTHER" id="PTHR33507">
    <property type="entry name" value="INNER MEMBRANE PROTEIN YBBJ"/>
    <property type="match status" value="1"/>
</dbReference>
<reference evidence="7" key="1">
    <citation type="submission" date="2016-09" db="EMBL/GenBank/DDBJ databases">
        <authorList>
            <person name="Lysoe E."/>
        </authorList>
    </citation>
    <scope>NUCLEOTIDE SEQUENCE [LARGE SCALE GENOMIC DNA]</scope>
    <source>
        <strain evidence="7">LJ96T</strain>
    </source>
</reference>
<dbReference type="PANTHER" id="PTHR33507:SF3">
    <property type="entry name" value="INNER MEMBRANE PROTEIN YBBJ"/>
    <property type="match status" value="1"/>
</dbReference>
<evidence type="ECO:0000313" key="6">
    <source>
        <dbReference type="EMBL" id="APG02743.1"/>
    </source>
</evidence>
<evidence type="ECO:0000313" key="7">
    <source>
        <dbReference type="Proteomes" id="UP000182987"/>
    </source>
</evidence>
<evidence type="ECO:0000256" key="1">
    <source>
        <dbReference type="ARBA" id="ARBA00004141"/>
    </source>
</evidence>
<keyword evidence="7" id="KW-1185">Reference proteome</keyword>
<comment type="subcellular location">
    <subcellularLocation>
        <location evidence="1">Membrane</location>
        <topology evidence="1">Multi-pass membrane protein</topology>
    </subcellularLocation>
</comment>
<accession>A0A0G9GYQ9</accession>
<gene>
    <name evidence="6" type="ORF">BJI69_01665</name>
</gene>
<dbReference type="Proteomes" id="UP000182987">
    <property type="component" value="Chromosome"/>
</dbReference>
<name>A0A0G9GYQ9_9GAMM</name>
<proteinExistence type="predicted"/>
<dbReference type="Gene3D" id="2.40.50.140">
    <property type="entry name" value="Nucleic acid-binding proteins"/>
    <property type="match status" value="1"/>
</dbReference>
<evidence type="ECO:0000256" key="3">
    <source>
        <dbReference type="ARBA" id="ARBA00022989"/>
    </source>
</evidence>
<dbReference type="STRING" id="1440763.BJI69_01665"/>
<keyword evidence="4" id="KW-0472">Membrane</keyword>
<sequence>MTDLALHYFWWIAALVLIGGEVVLPGYFMLWIGIAAAVMGGFVFVMPDMGALTQALVFGVLAFVSCFAYWKLVRPRLERIVPIGNERLNRRGDQLIGQRFALCEPIVNGRGKARVGDGMWLVVGPDLPLGATIEVVGIDGTTLRVKAVDVA</sequence>
<dbReference type="EMBL" id="CP017480">
    <property type="protein sequence ID" value="APG02743.1"/>
    <property type="molecule type" value="Genomic_DNA"/>
</dbReference>
<dbReference type="KEGG" id="lrz:BJI69_01665"/>
<dbReference type="PATRIC" id="fig|1440763.5.peg.4279"/>
<keyword evidence="3" id="KW-1133">Transmembrane helix</keyword>